<dbReference type="Gramene" id="Pp3c3_31400V3.1">
    <property type="protein sequence ID" value="PAC:32941531.CDS.1"/>
    <property type="gene ID" value="Pp3c3_31400"/>
</dbReference>
<dbReference type="EMBL" id="ABEU02000003">
    <property type="protein sequence ID" value="PNR58215.1"/>
    <property type="molecule type" value="Genomic_DNA"/>
</dbReference>
<dbReference type="Gramene" id="Pp3c3_31340V3.3">
    <property type="protein sequence ID" value="PAC:32944889.CDS.1"/>
    <property type="gene ID" value="Pp3c3_31340"/>
</dbReference>
<reference evidence="4" key="3">
    <citation type="submission" date="2020-12" db="UniProtKB">
        <authorList>
            <consortium name="EnsemblPlants"/>
        </authorList>
    </citation>
    <scope>IDENTIFICATION</scope>
</reference>
<dbReference type="EnsemblPlants" id="Pp3c3_31328V3.1">
    <property type="protein sequence ID" value="PAC:32944288.CDS.1"/>
    <property type="gene ID" value="Pp3c3_31328"/>
</dbReference>
<keyword evidence="1" id="KW-0472">Membrane</keyword>
<name>A0A2K1KWQ1_PHYPA</name>
<dbReference type="EMBL" id="ABEU02000003">
    <property type="protein sequence ID" value="PNR58220.1"/>
    <property type="molecule type" value="Genomic_DNA"/>
</dbReference>
<evidence type="ECO:0000313" key="4">
    <source>
        <dbReference type="EnsemblPlants" id="PAC:32941531.CDS.1"/>
    </source>
</evidence>
<organism evidence="2">
    <name type="scientific">Physcomitrium patens</name>
    <name type="common">Spreading-leaved earth moss</name>
    <name type="synonym">Physcomitrella patens</name>
    <dbReference type="NCBI Taxonomy" id="3218"/>
    <lineage>
        <taxon>Eukaryota</taxon>
        <taxon>Viridiplantae</taxon>
        <taxon>Streptophyta</taxon>
        <taxon>Embryophyta</taxon>
        <taxon>Bryophyta</taxon>
        <taxon>Bryophytina</taxon>
        <taxon>Bryopsida</taxon>
        <taxon>Funariidae</taxon>
        <taxon>Funariales</taxon>
        <taxon>Funariaceae</taxon>
        <taxon>Physcomitrium</taxon>
    </lineage>
</organism>
<reference evidence="2 5" key="2">
    <citation type="journal article" date="2018" name="Plant J.">
        <title>The Physcomitrella patens chromosome-scale assembly reveals moss genome structure and evolution.</title>
        <authorList>
            <person name="Lang D."/>
            <person name="Ullrich K.K."/>
            <person name="Murat F."/>
            <person name="Fuchs J."/>
            <person name="Jenkins J."/>
            <person name="Haas F.B."/>
            <person name="Piednoel M."/>
            <person name="Gundlach H."/>
            <person name="Van Bel M."/>
            <person name="Meyberg R."/>
            <person name="Vives C."/>
            <person name="Morata J."/>
            <person name="Symeonidi A."/>
            <person name="Hiss M."/>
            <person name="Muchero W."/>
            <person name="Kamisugi Y."/>
            <person name="Saleh O."/>
            <person name="Blanc G."/>
            <person name="Decker E.L."/>
            <person name="van Gessel N."/>
            <person name="Grimwood J."/>
            <person name="Hayes R.D."/>
            <person name="Graham S.W."/>
            <person name="Gunter L.E."/>
            <person name="McDaniel S.F."/>
            <person name="Hoernstein S.N.W."/>
            <person name="Larsson A."/>
            <person name="Li F.W."/>
            <person name="Perroud P.F."/>
            <person name="Phillips J."/>
            <person name="Ranjan P."/>
            <person name="Rokshar D.S."/>
            <person name="Rothfels C.J."/>
            <person name="Schneider L."/>
            <person name="Shu S."/>
            <person name="Stevenson D.W."/>
            <person name="Thummler F."/>
            <person name="Tillich M."/>
            <person name="Villarreal Aguilar J.C."/>
            <person name="Widiez T."/>
            <person name="Wong G.K."/>
            <person name="Wymore A."/>
            <person name="Zhang Y."/>
            <person name="Zimmer A.D."/>
            <person name="Quatrano R.S."/>
            <person name="Mayer K.F.X."/>
            <person name="Goodstein D."/>
            <person name="Casacuberta J.M."/>
            <person name="Vandepoele K."/>
            <person name="Reski R."/>
            <person name="Cuming A.C."/>
            <person name="Tuskan G.A."/>
            <person name="Maumus F."/>
            <person name="Salse J."/>
            <person name="Schmutz J."/>
            <person name="Rensing S.A."/>
        </authorList>
    </citation>
    <scope>NUCLEOTIDE SEQUENCE [LARGE SCALE GENOMIC DNA]</scope>
    <source>
        <strain evidence="4 5">cv. Gransden 2004</strain>
    </source>
</reference>
<feature type="transmembrane region" description="Helical" evidence="1">
    <location>
        <begin position="15"/>
        <end position="35"/>
    </location>
</feature>
<evidence type="ECO:0000256" key="1">
    <source>
        <dbReference type="SAM" id="Phobius"/>
    </source>
</evidence>
<sequence length="118" mass="13243">MPHCEYPEEYTCPIYFLYLSIYLYCIVLRWPGMIWSTSPGIRSSSPSPPPVLAHSSSAGNIHTTATATATLESGPLPCHNIINYGTHLKNPSPPRTTIPCALVRPYNYNVPFFRIHCY</sequence>
<dbReference type="EnsemblPlants" id="Pp3c3_31340V3.2">
    <property type="protein sequence ID" value="PAC:32944888.CDS.1"/>
    <property type="gene ID" value="Pp3c3_31340"/>
</dbReference>
<dbReference type="Gramene" id="Pp3c3_31400V3.2">
    <property type="protein sequence ID" value="PAC:32941532.CDS.1"/>
    <property type="gene ID" value="Pp3c3_31400"/>
</dbReference>
<accession>A0A2K1KWQ1</accession>
<dbReference type="InParanoid" id="A0A2K1KWQ1"/>
<dbReference type="Gramene" id="Pp3c3_31328V3.1">
    <property type="protein sequence ID" value="PAC:32944288.CDS.1"/>
    <property type="gene ID" value="Pp3c3_31328"/>
</dbReference>
<protein>
    <submittedName>
        <fullName evidence="2 4">Uncharacterized protein</fullName>
    </submittedName>
</protein>
<evidence type="ECO:0000313" key="3">
    <source>
        <dbReference type="EMBL" id="PNR58220.1"/>
    </source>
</evidence>
<evidence type="ECO:0000313" key="5">
    <source>
        <dbReference type="Proteomes" id="UP000006727"/>
    </source>
</evidence>
<keyword evidence="5" id="KW-1185">Reference proteome</keyword>
<dbReference type="EnsemblPlants" id="Pp3c3_31400V3.2">
    <property type="protein sequence ID" value="PAC:32941532.CDS.1"/>
    <property type="gene ID" value="Pp3c3_31400"/>
</dbReference>
<dbReference type="Proteomes" id="UP000006727">
    <property type="component" value="Chromosome 3"/>
</dbReference>
<reference evidence="2 5" key="1">
    <citation type="journal article" date="2008" name="Science">
        <title>The Physcomitrella genome reveals evolutionary insights into the conquest of land by plants.</title>
        <authorList>
            <person name="Rensing S."/>
            <person name="Lang D."/>
            <person name="Zimmer A."/>
            <person name="Terry A."/>
            <person name="Salamov A."/>
            <person name="Shapiro H."/>
            <person name="Nishiyama T."/>
            <person name="Perroud P.-F."/>
            <person name="Lindquist E."/>
            <person name="Kamisugi Y."/>
            <person name="Tanahashi T."/>
            <person name="Sakakibara K."/>
            <person name="Fujita T."/>
            <person name="Oishi K."/>
            <person name="Shin-I T."/>
            <person name="Kuroki Y."/>
            <person name="Toyoda A."/>
            <person name="Suzuki Y."/>
            <person name="Hashimoto A."/>
            <person name="Yamaguchi K."/>
            <person name="Sugano A."/>
            <person name="Kohara Y."/>
            <person name="Fujiyama A."/>
            <person name="Anterola A."/>
            <person name="Aoki S."/>
            <person name="Ashton N."/>
            <person name="Barbazuk W.B."/>
            <person name="Barker E."/>
            <person name="Bennetzen J."/>
            <person name="Bezanilla M."/>
            <person name="Blankenship R."/>
            <person name="Cho S.H."/>
            <person name="Dutcher S."/>
            <person name="Estelle M."/>
            <person name="Fawcett J.A."/>
            <person name="Gundlach H."/>
            <person name="Hanada K."/>
            <person name="Heyl A."/>
            <person name="Hicks K.A."/>
            <person name="Hugh J."/>
            <person name="Lohr M."/>
            <person name="Mayer K."/>
            <person name="Melkozernov A."/>
            <person name="Murata T."/>
            <person name="Nelson D."/>
            <person name="Pils B."/>
            <person name="Prigge M."/>
            <person name="Reiss B."/>
            <person name="Renner T."/>
            <person name="Rombauts S."/>
            <person name="Rushton P."/>
            <person name="Sanderfoot A."/>
            <person name="Schween G."/>
            <person name="Shiu S.-H."/>
            <person name="Stueber K."/>
            <person name="Theodoulou F.L."/>
            <person name="Tu H."/>
            <person name="Van de Peer Y."/>
            <person name="Verrier P.J."/>
            <person name="Waters E."/>
            <person name="Wood A."/>
            <person name="Yang L."/>
            <person name="Cove D."/>
            <person name="Cuming A."/>
            <person name="Hasebe M."/>
            <person name="Lucas S."/>
            <person name="Mishler D.B."/>
            <person name="Reski R."/>
            <person name="Grigoriev I."/>
            <person name="Quatrano R.S."/>
            <person name="Boore J.L."/>
        </authorList>
    </citation>
    <scope>NUCLEOTIDE SEQUENCE [LARGE SCALE GENOMIC DNA]</scope>
    <source>
        <strain evidence="4 5">cv. Gransden 2004</strain>
    </source>
</reference>
<dbReference type="Gramene" id="Pp3c3_31340V3.2">
    <property type="protein sequence ID" value="PAC:32944888.CDS.1"/>
    <property type="gene ID" value="Pp3c3_31340"/>
</dbReference>
<keyword evidence="1" id="KW-0812">Transmembrane</keyword>
<dbReference type="EnsemblPlants" id="Pp3c3_31400V3.1">
    <property type="protein sequence ID" value="PAC:32941531.CDS.1"/>
    <property type="gene ID" value="Pp3c3_31400"/>
</dbReference>
<gene>
    <name evidence="2" type="ORF">PHYPA_005210</name>
    <name evidence="3" type="ORF">PHYPA_005215</name>
</gene>
<evidence type="ECO:0000313" key="2">
    <source>
        <dbReference type="EMBL" id="PNR58215.1"/>
    </source>
</evidence>
<dbReference type="EnsemblPlants" id="Pp3c3_31340V3.3">
    <property type="protein sequence ID" value="PAC:32944889.CDS.1"/>
    <property type="gene ID" value="Pp3c3_31340"/>
</dbReference>
<dbReference type="AlphaFoldDB" id="A0A2K1KWQ1"/>
<proteinExistence type="predicted"/>
<keyword evidence="1" id="KW-1133">Transmembrane helix</keyword>